<evidence type="ECO:0000259" key="18">
    <source>
        <dbReference type="Pfam" id="PF04757"/>
    </source>
</evidence>
<keyword evidence="6" id="KW-0812">Transmembrane</keyword>
<keyword evidence="12" id="KW-1133">Transmembrane helix</keyword>
<keyword evidence="8" id="KW-0863">Zinc-finger</keyword>
<evidence type="ECO:0000256" key="15">
    <source>
        <dbReference type="ARBA" id="ARBA00032511"/>
    </source>
</evidence>
<feature type="non-terminal residue" evidence="19">
    <location>
        <position position="178"/>
    </location>
</feature>
<evidence type="ECO:0000256" key="17">
    <source>
        <dbReference type="ARBA" id="ARBA00034523"/>
    </source>
</evidence>
<evidence type="ECO:0000256" key="4">
    <source>
        <dbReference type="ARBA" id="ARBA00022448"/>
    </source>
</evidence>
<gene>
    <name evidence="19" type="ORF">X975_13122</name>
</gene>
<evidence type="ECO:0000256" key="16">
    <source>
        <dbReference type="ARBA" id="ARBA00034438"/>
    </source>
</evidence>
<dbReference type="GO" id="GO:0008270">
    <property type="term" value="F:zinc ion binding"/>
    <property type="evidence" value="ECO:0007669"/>
    <property type="project" value="UniProtKB-KW"/>
</dbReference>
<dbReference type="AlphaFoldDB" id="A0A087TH68"/>
<evidence type="ECO:0000256" key="7">
    <source>
        <dbReference type="ARBA" id="ARBA00022723"/>
    </source>
</evidence>
<evidence type="ECO:0000256" key="5">
    <source>
        <dbReference type="ARBA" id="ARBA00022679"/>
    </source>
</evidence>
<comment type="catalytic activity">
    <reaction evidence="16">
        <text>[E2 ubiquitin-conjugating enzyme]-S-ubiquitinyl-L-cysteine + [acceptor protein]-L-cysteine = [E2 ubiquitin-conjugating enzyme]-L-cysteine + [acceptor protein]-S-ubiquitinyl-L-cysteine.</text>
        <dbReference type="EC" id="2.3.2.36"/>
    </reaction>
</comment>
<reference evidence="19 20" key="1">
    <citation type="submission" date="2013-11" db="EMBL/GenBank/DDBJ databases">
        <title>Genome sequencing of Stegodyphus mimosarum.</title>
        <authorList>
            <person name="Bechsgaard J."/>
        </authorList>
    </citation>
    <scope>NUCLEOTIDE SEQUENCE [LARGE SCALE GENOMIC DNA]</scope>
</reference>
<dbReference type="GO" id="GO:0061630">
    <property type="term" value="F:ubiquitin protein ligase activity"/>
    <property type="evidence" value="ECO:0007669"/>
    <property type="project" value="UniProtKB-EC"/>
</dbReference>
<dbReference type="Proteomes" id="UP000054359">
    <property type="component" value="Unassembled WGS sequence"/>
</dbReference>
<organism evidence="19 20">
    <name type="scientific">Stegodyphus mimosarum</name>
    <name type="common">African social velvet spider</name>
    <dbReference type="NCBI Taxonomy" id="407821"/>
    <lineage>
        <taxon>Eukaryota</taxon>
        <taxon>Metazoa</taxon>
        <taxon>Ecdysozoa</taxon>
        <taxon>Arthropoda</taxon>
        <taxon>Chelicerata</taxon>
        <taxon>Arachnida</taxon>
        <taxon>Araneae</taxon>
        <taxon>Araneomorphae</taxon>
        <taxon>Entelegynae</taxon>
        <taxon>Eresoidea</taxon>
        <taxon>Eresidae</taxon>
        <taxon>Stegodyphus</taxon>
    </lineage>
</organism>
<proteinExistence type="inferred from homology"/>
<sequence>MTKYYVRRVDQLDAILLDDELYSLLNLHYRKAFKYFPNSLLVRFGPEIDILFKFLYGYLPLQTLRCSFGQSLFHLKYQKYPSYEDASDSKLRLFAVVSVCLPWFWNRLFRRLISLGNTTYSHKTLDASYALESKFSTFYQLLTLVNFCIFLQTSAFPTVIEITHKTCILSPTRNPLSE</sequence>
<dbReference type="GO" id="GO:0016558">
    <property type="term" value="P:protein import into peroxisome matrix"/>
    <property type="evidence" value="ECO:0007669"/>
    <property type="project" value="InterPro"/>
</dbReference>
<keyword evidence="7" id="KW-0479">Metal-binding</keyword>
<dbReference type="STRING" id="407821.A0A087TH68"/>
<dbReference type="EC" id="2.3.2.36" evidence="17"/>
<feature type="domain" description="Pex N-terminal" evidence="18">
    <location>
        <begin position="18"/>
        <end position="161"/>
    </location>
</feature>
<keyword evidence="20" id="KW-1185">Reference proteome</keyword>
<evidence type="ECO:0000256" key="2">
    <source>
        <dbReference type="ARBA" id="ARBA00004906"/>
    </source>
</evidence>
<evidence type="ECO:0000313" key="19">
    <source>
        <dbReference type="EMBL" id="KFM64457.1"/>
    </source>
</evidence>
<keyword evidence="4" id="KW-0813">Transport</keyword>
<name>A0A087TH68_STEMI</name>
<keyword evidence="14" id="KW-0576">Peroxisome</keyword>
<dbReference type="PANTHER" id="PTHR48178:SF1">
    <property type="entry name" value="PEROXISOME BIOGENESIS FACTOR 2"/>
    <property type="match status" value="1"/>
</dbReference>
<dbReference type="OrthoDB" id="1701437at2759"/>
<evidence type="ECO:0000256" key="9">
    <source>
        <dbReference type="ARBA" id="ARBA00022786"/>
    </source>
</evidence>
<dbReference type="PANTHER" id="PTHR48178">
    <property type="entry name" value="PEROXISOME BIOGENESIS FACTOR 2"/>
    <property type="match status" value="1"/>
</dbReference>
<dbReference type="InterPro" id="IPR025654">
    <property type="entry name" value="PEX2/10"/>
</dbReference>
<evidence type="ECO:0000256" key="10">
    <source>
        <dbReference type="ARBA" id="ARBA00022833"/>
    </source>
</evidence>
<evidence type="ECO:0000256" key="12">
    <source>
        <dbReference type="ARBA" id="ARBA00022989"/>
    </source>
</evidence>
<keyword evidence="10" id="KW-0862">Zinc</keyword>
<keyword evidence="5" id="KW-0808">Transferase</keyword>
<evidence type="ECO:0000256" key="11">
    <source>
        <dbReference type="ARBA" id="ARBA00022927"/>
    </source>
</evidence>
<keyword evidence="11" id="KW-0653">Protein transport</keyword>
<evidence type="ECO:0000313" key="20">
    <source>
        <dbReference type="Proteomes" id="UP000054359"/>
    </source>
</evidence>
<dbReference type="OMA" id="HITRRYG"/>
<evidence type="ECO:0000256" key="13">
    <source>
        <dbReference type="ARBA" id="ARBA00023136"/>
    </source>
</evidence>
<dbReference type="InterPro" id="IPR006845">
    <property type="entry name" value="Pex_N"/>
</dbReference>
<evidence type="ECO:0000256" key="6">
    <source>
        <dbReference type="ARBA" id="ARBA00022692"/>
    </source>
</evidence>
<evidence type="ECO:0000256" key="1">
    <source>
        <dbReference type="ARBA" id="ARBA00004585"/>
    </source>
</evidence>
<keyword evidence="13" id="KW-0472">Membrane</keyword>
<comment type="subcellular location">
    <subcellularLocation>
        <location evidence="1">Peroxisome membrane</location>
        <topology evidence="1">Multi-pass membrane protein</topology>
    </subcellularLocation>
</comment>
<evidence type="ECO:0000256" key="14">
    <source>
        <dbReference type="ARBA" id="ARBA00023140"/>
    </source>
</evidence>
<comment type="pathway">
    <text evidence="2">Protein modification; protein ubiquitination.</text>
</comment>
<protein>
    <recommendedName>
        <fullName evidence="17">RING-type E3 ubiquitin transferase (cysteine targeting)</fullName>
        <ecNumber evidence="17">2.3.2.36</ecNumber>
    </recommendedName>
    <alternativeName>
        <fullName evidence="15">Peroxin-2</fullName>
    </alternativeName>
</protein>
<evidence type="ECO:0000256" key="3">
    <source>
        <dbReference type="ARBA" id="ARBA00008704"/>
    </source>
</evidence>
<evidence type="ECO:0000256" key="8">
    <source>
        <dbReference type="ARBA" id="ARBA00022771"/>
    </source>
</evidence>
<dbReference type="GO" id="GO:0005778">
    <property type="term" value="C:peroxisomal membrane"/>
    <property type="evidence" value="ECO:0007669"/>
    <property type="project" value="UniProtKB-SubCell"/>
</dbReference>
<comment type="similarity">
    <text evidence="3">Belongs to the pex2/pex10/pex12 family.</text>
</comment>
<dbReference type="EMBL" id="KK115214">
    <property type="protein sequence ID" value="KFM64457.1"/>
    <property type="molecule type" value="Genomic_DNA"/>
</dbReference>
<dbReference type="Pfam" id="PF04757">
    <property type="entry name" value="Pex2_Pex12"/>
    <property type="match status" value="1"/>
</dbReference>
<keyword evidence="9" id="KW-0833">Ubl conjugation pathway</keyword>
<accession>A0A087TH68</accession>